<organism evidence="1 2">
    <name type="scientific">Pontibacter toksunensis</name>
    <dbReference type="NCBI Taxonomy" id="1332631"/>
    <lineage>
        <taxon>Bacteria</taxon>
        <taxon>Pseudomonadati</taxon>
        <taxon>Bacteroidota</taxon>
        <taxon>Cytophagia</taxon>
        <taxon>Cytophagales</taxon>
        <taxon>Hymenobacteraceae</taxon>
        <taxon>Pontibacter</taxon>
    </lineage>
</organism>
<sequence>MFELKKVYLHLWIDLHVKLMYTEWLREPAAEEYREGCELFVMLVREHGVECWIAESRKLVGMPIHVQSPVLLQLAPSLVGSSLKKLARIIDTDLQSIAMFEDISNGLKESHQSTIELEQFISFEDAADWIGMIRG</sequence>
<dbReference type="RefSeq" id="WP_377485952.1">
    <property type="nucleotide sequence ID" value="NZ_JBHUOX010000011.1"/>
</dbReference>
<dbReference type="Proteomes" id="UP001597641">
    <property type="component" value="Unassembled WGS sequence"/>
</dbReference>
<evidence type="ECO:0000313" key="2">
    <source>
        <dbReference type="Proteomes" id="UP001597641"/>
    </source>
</evidence>
<proteinExistence type="predicted"/>
<keyword evidence="2" id="KW-1185">Reference proteome</keyword>
<comment type="caution">
    <text evidence="1">The sequence shown here is derived from an EMBL/GenBank/DDBJ whole genome shotgun (WGS) entry which is preliminary data.</text>
</comment>
<evidence type="ECO:0008006" key="3">
    <source>
        <dbReference type="Google" id="ProtNLM"/>
    </source>
</evidence>
<dbReference type="EMBL" id="JBHUOX010000011">
    <property type="protein sequence ID" value="MFD3001645.1"/>
    <property type="molecule type" value="Genomic_DNA"/>
</dbReference>
<name>A0ABW6BWE5_9BACT</name>
<reference evidence="2" key="1">
    <citation type="journal article" date="2019" name="Int. J. Syst. Evol. Microbiol.">
        <title>The Global Catalogue of Microorganisms (GCM) 10K type strain sequencing project: providing services to taxonomists for standard genome sequencing and annotation.</title>
        <authorList>
            <consortium name="The Broad Institute Genomics Platform"/>
            <consortium name="The Broad Institute Genome Sequencing Center for Infectious Disease"/>
            <person name="Wu L."/>
            <person name="Ma J."/>
        </authorList>
    </citation>
    <scope>NUCLEOTIDE SEQUENCE [LARGE SCALE GENOMIC DNA]</scope>
    <source>
        <strain evidence="2">KCTC 23984</strain>
    </source>
</reference>
<protein>
    <recommendedName>
        <fullName evidence="3">SpoIIAA-like protein</fullName>
    </recommendedName>
</protein>
<accession>A0ABW6BWE5</accession>
<gene>
    <name evidence="1" type="ORF">ACFS7Z_14835</name>
</gene>
<evidence type="ECO:0000313" key="1">
    <source>
        <dbReference type="EMBL" id="MFD3001645.1"/>
    </source>
</evidence>